<dbReference type="OrthoDB" id="9806494at2"/>
<dbReference type="PIRSF" id="PIRSF008502">
    <property type="entry name" value="UCP008502"/>
    <property type="match status" value="1"/>
</dbReference>
<gene>
    <name evidence="1" type="ORF">CDQ91_11430</name>
</gene>
<keyword evidence="2" id="KW-1185">Reference proteome</keyword>
<evidence type="ECO:0000313" key="1">
    <source>
        <dbReference type="EMBL" id="OWQ96663.1"/>
    </source>
</evidence>
<accession>A0A246JUK2</accession>
<sequence length="185" mass="20419">MARYVALFGSINVGGNRLKMADLRAAFEAEDFTSVETVVASGNVLFDHDERPTRGLEEKLTLMVDERFDMATAALVRSRDELAAAIADNPFAGMNEDKFVHTMFLDGQPTQEQFDTLVADHRGRGDEKLALGDRALFIDFGDGVADSKLTGAWIEKRLGHKGTARNMRSIARIVAKLDEEAKDAR</sequence>
<dbReference type="EMBL" id="NISJ01000005">
    <property type="protein sequence ID" value="OWQ96663.1"/>
    <property type="molecule type" value="Genomic_DNA"/>
</dbReference>
<dbReference type="PANTHER" id="PTHR36439:SF1">
    <property type="entry name" value="DUF1697 DOMAIN-CONTAINING PROTEIN"/>
    <property type="match status" value="1"/>
</dbReference>
<proteinExistence type="predicted"/>
<evidence type="ECO:0008006" key="3">
    <source>
        <dbReference type="Google" id="ProtNLM"/>
    </source>
</evidence>
<evidence type="ECO:0000313" key="2">
    <source>
        <dbReference type="Proteomes" id="UP000197097"/>
    </source>
</evidence>
<dbReference type="Proteomes" id="UP000197097">
    <property type="component" value="Unassembled WGS sequence"/>
</dbReference>
<dbReference type="SUPFAM" id="SSF160379">
    <property type="entry name" value="SP0830-like"/>
    <property type="match status" value="1"/>
</dbReference>
<comment type="caution">
    <text evidence="1">The sequence shown here is derived from an EMBL/GenBank/DDBJ whole genome shotgun (WGS) entry which is preliminary data.</text>
</comment>
<reference evidence="1 2" key="1">
    <citation type="journal article" date="2002" name="Int. J. Syst. Evol. Microbiol.">
        <title>Sphingopyxis witflariensis sp. nov., isolated from activated sludge.</title>
        <authorList>
            <person name="Kampfer P."/>
            <person name="Witzenberger R."/>
            <person name="Denner E.B."/>
            <person name="Busse H.J."/>
            <person name="Neef A."/>
        </authorList>
    </citation>
    <scope>NUCLEOTIDE SEQUENCE [LARGE SCALE GENOMIC DNA]</scope>
    <source>
        <strain evidence="1 2">DSM 14551</strain>
    </source>
</reference>
<dbReference type="Pfam" id="PF08002">
    <property type="entry name" value="DUF1697"/>
    <property type="match status" value="1"/>
</dbReference>
<name>A0A246JUK2_9SPHN</name>
<dbReference type="RefSeq" id="WP_088472864.1">
    <property type="nucleotide sequence ID" value="NZ_NISJ01000005.1"/>
</dbReference>
<dbReference type="PANTHER" id="PTHR36439">
    <property type="entry name" value="BLL4334 PROTEIN"/>
    <property type="match status" value="1"/>
</dbReference>
<dbReference type="AlphaFoldDB" id="A0A246JUK2"/>
<dbReference type="InterPro" id="IPR012545">
    <property type="entry name" value="DUF1697"/>
</dbReference>
<protein>
    <recommendedName>
        <fullName evidence="3">DUF1697 domain-containing protein</fullName>
    </recommendedName>
</protein>
<dbReference type="Gene3D" id="3.30.70.1280">
    <property type="entry name" value="SP0830-like domains"/>
    <property type="match status" value="1"/>
</dbReference>
<organism evidence="1 2">
    <name type="scientific">Sphingopyxis witflariensis</name>
    <dbReference type="NCBI Taxonomy" id="173675"/>
    <lineage>
        <taxon>Bacteria</taxon>
        <taxon>Pseudomonadati</taxon>
        <taxon>Pseudomonadota</taxon>
        <taxon>Alphaproteobacteria</taxon>
        <taxon>Sphingomonadales</taxon>
        <taxon>Sphingomonadaceae</taxon>
        <taxon>Sphingopyxis</taxon>
    </lineage>
</organism>